<keyword evidence="1" id="KW-0472">Membrane</keyword>
<keyword evidence="1" id="KW-0812">Transmembrane</keyword>
<gene>
    <name evidence="2" type="primary">gb16089</name>
    <name evidence="2" type="ORF">PR202_gb16089</name>
</gene>
<evidence type="ECO:0000313" key="3">
    <source>
        <dbReference type="Proteomes" id="UP001054889"/>
    </source>
</evidence>
<proteinExistence type="predicted"/>
<accession>A0AAV5EZB7</accession>
<organism evidence="2 3">
    <name type="scientific">Eleusine coracana subsp. coracana</name>
    <dbReference type="NCBI Taxonomy" id="191504"/>
    <lineage>
        <taxon>Eukaryota</taxon>
        <taxon>Viridiplantae</taxon>
        <taxon>Streptophyta</taxon>
        <taxon>Embryophyta</taxon>
        <taxon>Tracheophyta</taxon>
        <taxon>Spermatophyta</taxon>
        <taxon>Magnoliopsida</taxon>
        <taxon>Liliopsida</taxon>
        <taxon>Poales</taxon>
        <taxon>Poaceae</taxon>
        <taxon>PACMAD clade</taxon>
        <taxon>Chloridoideae</taxon>
        <taxon>Cynodonteae</taxon>
        <taxon>Eleusininae</taxon>
        <taxon>Eleusine</taxon>
    </lineage>
</organism>
<name>A0AAV5EZB7_ELECO</name>
<dbReference type="AlphaFoldDB" id="A0AAV5EZB7"/>
<dbReference type="PANTHER" id="PTHR45662">
    <property type="entry name" value="PHOSPHATIDYLINOSITIDE PHOSPHATASE SAC1"/>
    <property type="match status" value="1"/>
</dbReference>
<comment type="caution">
    <text evidence="2">The sequence shown here is derived from an EMBL/GenBank/DDBJ whole genome shotgun (WGS) entry which is preliminary data.</text>
</comment>
<dbReference type="PANTHER" id="PTHR45662:SF2">
    <property type="entry name" value="PHOSPHATIDYLINOSITOL-3-PHOSPHATASE SAC1"/>
    <property type="match status" value="1"/>
</dbReference>
<evidence type="ECO:0000256" key="1">
    <source>
        <dbReference type="SAM" id="Phobius"/>
    </source>
</evidence>
<reference evidence="2" key="2">
    <citation type="submission" date="2021-12" db="EMBL/GenBank/DDBJ databases">
        <title>Resequencing data analysis of finger millet.</title>
        <authorList>
            <person name="Hatakeyama M."/>
            <person name="Aluri S."/>
            <person name="Balachadran M.T."/>
            <person name="Sivarajan S.R."/>
            <person name="Poveda L."/>
            <person name="Shimizu-Inatsugi R."/>
            <person name="Schlapbach R."/>
            <person name="Sreeman S.M."/>
            <person name="Shimizu K.K."/>
        </authorList>
    </citation>
    <scope>NUCLEOTIDE SEQUENCE</scope>
</reference>
<evidence type="ECO:0000313" key="2">
    <source>
        <dbReference type="EMBL" id="GJN28010.1"/>
    </source>
</evidence>
<dbReference type="GO" id="GO:0005783">
    <property type="term" value="C:endoplasmic reticulum"/>
    <property type="evidence" value="ECO:0007669"/>
    <property type="project" value="TreeGrafter"/>
</dbReference>
<keyword evidence="3" id="KW-1185">Reference proteome</keyword>
<sequence length="120" mass="13407">MLIRYGKRTTQGILNDLWNALARYYLNNFADGTKQDAMDLLQGHYVSTVSRDMAAPSKSGLRENYAVGTTLTLLGISLILGVFRRFSIVRGDRNPVLMLEAKAIRTRGTLNLSSRKNNIS</sequence>
<dbReference type="GO" id="GO:0046856">
    <property type="term" value="P:phosphatidylinositol dephosphorylation"/>
    <property type="evidence" value="ECO:0007669"/>
    <property type="project" value="TreeGrafter"/>
</dbReference>
<protein>
    <submittedName>
        <fullName evidence="2">Uncharacterized protein</fullName>
    </submittedName>
</protein>
<keyword evidence="1" id="KW-1133">Transmembrane helix</keyword>
<feature type="transmembrane region" description="Helical" evidence="1">
    <location>
        <begin position="65"/>
        <end position="83"/>
    </location>
</feature>
<reference evidence="2" key="1">
    <citation type="journal article" date="2018" name="DNA Res.">
        <title>Multiple hybrid de novo genome assembly of finger millet, an orphan allotetraploid crop.</title>
        <authorList>
            <person name="Hatakeyama M."/>
            <person name="Aluri S."/>
            <person name="Balachadran M.T."/>
            <person name="Sivarajan S.R."/>
            <person name="Patrignani A."/>
            <person name="Gruter S."/>
            <person name="Poveda L."/>
            <person name="Shimizu-Inatsugi R."/>
            <person name="Baeten J."/>
            <person name="Francoijs K.J."/>
            <person name="Nataraja K.N."/>
            <person name="Reddy Y.A.N."/>
            <person name="Phadnis S."/>
            <person name="Ravikumar R.L."/>
            <person name="Schlapbach R."/>
            <person name="Sreeman S.M."/>
            <person name="Shimizu K.K."/>
        </authorList>
    </citation>
    <scope>NUCLEOTIDE SEQUENCE</scope>
</reference>
<dbReference type="Proteomes" id="UP001054889">
    <property type="component" value="Unassembled WGS sequence"/>
</dbReference>
<dbReference type="GO" id="GO:0043812">
    <property type="term" value="F:phosphatidylinositol-4-phosphate phosphatase activity"/>
    <property type="evidence" value="ECO:0007669"/>
    <property type="project" value="TreeGrafter"/>
</dbReference>
<dbReference type="EMBL" id="BQKI01000080">
    <property type="protein sequence ID" value="GJN28010.1"/>
    <property type="molecule type" value="Genomic_DNA"/>
</dbReference>